<accession>A0ABQ8PJG3</accession>
<dbReference type="CDD" id="cd04322">
    <property type="entry name" value="LysRS_N"/>
    <property type="match status" value="1"/>
</dbReference>
<gene>
    <name evidence="10" type="ORF">EDC05_004030</name>
</gene>
<sequence>MVLAATTRRLCRGLLSPSNARPPTILHKTLLPFLSRQVSTTTAADSHVTLKDQRIQTLAELKIQPYPRYTPPSAEYPLMDIAHLHEQWDSIEKGAKLTDEQFSIQGRIRSKREASRKLFFYDIEQNGQTVQVVASLQRASSSNSGETFASIHRAMQVGDIMRASGFVGKTNTGETSVFATRNPELLAPCLHMIPTRSGLTDMQKRFRKRHLDLLINPHARNALVVRARVLAYIREFLSSRHFLEVETPILSPTIGGASARPFTTRSVAFSDTELFMRIAPELFLKQLVIGGLDRVYEIGKQFRNEGVDADHNPEFTTCEFYQAYATLEDLLQTTEEMLRGMAQTITGSFKVRVSKTNAGGHADHQVIDFAPPFRRINIAQALRDRIPTLPADLNNFDSAPQLVAILQDAGVPLPRPLTMPRLLDRLIAHYIEPECTQPTFLYAHPSIMSPLSKTMDQANATSARFELFVNRTELVNAYEELNDPDIQKSNFALQASERDSGDDEVPAPDAAFCAALEYALPPTGGWGMGIDRVVALLAGVSHLRETIAFPIMRPQK</sequence>
<protein>
    <recommendedName>
        <fullName evidence="1 8">Lysine--tRNA ligase</fullName>
        <ecNumber evidence="1 8">6.1.1.6</ecNumber>
    </recommendedName>
    <alternativeName>
        <fullName evidence="6 8">Lysyl-tRNA synthetase</fullName>
    </alternativeName>
</protein>
<evidence type="ECO:0000256" key="8">
    <source>
        <dbReference type="RuleBase" id="RU003748"/>
    </source>
</evidence>
<keyword evidence="11" id="KW-1185">Reference proteome</keyword>
<dbReference type="Gene3D" id="3.30.930.10">
    <property type="entry name" value="Bira Bifunctional Protein, Domain 2"/>
    <property type="match status" value="1"/>
</dbReference>
<comment type="catalytic activity">
    <reaction evidence="7 8">
        <text>tRNA(Lys) + L-lysine + ATP = L-lysyl-tRNA(Lys) + AMP + diphosphate</text>
        <dbReference type="Rhea" id="RHEA:20792"/>
        <dbReference type="Rhea" id="RHEA-COMP:9696"/>
        <dbReference type="Rhea" id="RHEA-COMP:9697"/>
        <dbReference type="ChEBI" id="CHEBI:30616"/>
        <dbReference type="ChEBI" id="CHEBI:32551"/>
        <dbReference type="ChEBI" id="CHEBI:33019"/>
        <dbReference type="ChEBI" id="CHEBI:78442"/>
        <dbReference type="ChEBI" id="CHEBI:78529"/>
        <dbReference type="ChEBI" id="CHEBI:456215"/>
        <dbReference type="EC" id="6.1.1.6"/>
    </reaction>
</comment>
<evidence type="ECO:0000256" key="7">
    <source>
        <dbReference type="ARBA" id="ARBA00048573"/>
    </source>
</evidence>
<dbReference type="PANTHER" id="PTHR42918:SF5">
    <property type="entry name" value="LYSINE--TRNA LIGASE, MITOCHONDRIAL"/>
    <property type="match status" value="1"/>
</dbReference>
<keyword evidence="4" id="KW-0067">ATP-binding</keyword>
<organism evidence="10 11">
    <name type="scientific">Coemansia umbellata</name>
    <dbReference type="NCBI Taxonomy" id="1424467"/>
    <lineage>
        <taxon>Eukaryota</taxon>
        <taxon>Fungi</taxon>
        <taxon>Fungi incertae sedis</taxon>
        <taxon>Zoopagomycota</taxon>
        <taxon>Kickxellomycotina</taxon>
        <taxon>Kickxellomycetes</taxon>
        <taxon>Kickxellales</taxon>
        <taxon>Kickxellaceae</taxon>
        <taxon>Coemansia</taxon>
    </lineage>
</organism>
<dbReference type="PANTHER" id="PTHR42918">
    <property type="entry name" value="LYSYL-TRNA SYNTHETASE"/>
    <property type="match status" value="1"/>
</dbReference>
<dbReference type="EC" id="6.1.1.6" evidence="1 8"/>
<dbReference type="InterPro" id="IPR018149">
    <property type="entry name" value="Lys-tRNA-synth_II_C"/>
</dbReference>
<evidence type="ECO:0000256" key="6">
    <source>
        <dbReference type="ARBA" id="ARBA00030563"/>
    </source>
</evidence>
<proteinExistence type="predicted"/>
<feature type="domain" description="Aminoacyl-transfer RNA synthetases class-II family profile" evidence="9">
    <location>
        <begin position="223"/>
        <end position="554"/>
    </location>
</feature>
<dbReference type="Pfam" id="PF01336">
    <property type="entry name" value="tRNA_anti-codon"/>
    <property type="match status" value="1"/>
</dbReference>
<dbReference type="Gene3D" id="2.40.50.140">
    <property type="entry name" value="Nucleic acid-binding proteins"/>
    <property type="match status" value="1"/>
</dbReference>
<dbReference type="SUPFAM" id="SSF55681">
    <property type="entry name" value="Class II aaRS and biotin synthetases"/>
    <property type="match status" value="1"/>
</dbReference>
<reference evidence="10" key="1">
    <citation type="submission" date="2022-07" db="EMBL/GenBank/DDBJ databases">
        <title>Phylogenomic reconstructions and comparative analyses of Kickxellomycotina fungi.</title>
        <authorList>
            <person name="Reynolds N.K."/>
            <person name="Stajich J.E."/>
            <person name="Barry K."/>
            <person name="Grigoriev I.V."/>
            <person name="Crous P."/>
            <person name="Smith M.E."/>
        </authorList>
    </citation>
    <scope>NUCLEOTIDE SEQUENCE</scope>
    <source>
        <strain evidence="10">BCRC 34882</strain>
    </source>
</reference>
<dbReference type="Proteomes" id="UP001151295">
    <property type="component" value="Unassembled WGS sequence"/>
</dbReference>
<name>A0ABQ8PJG3_9FUNG</name>
<evidence type="ECO:0000256" key="2">
    <source>
        <dbReference type="ARBA" id="ARBA00022598"/>
    </source>
</evidence>
<evidence type="ECO:0000256" key="5">
    <source>
        <dbReference type="ARBA" id="ARBA00023146"/>
    </source>
</evidence>
<evidence type="ECO:0000313" key="10">
    <source>
        <dbReference type="EMBL" id="KAJ1990489.1"/>
    </source>
</evidence>
<dbReference type="InterPro" id="IPR002313">
    <property type="entry name" value="Lys-tRNA-ligase_II"/>
</dbReference>
<keyword evidence="5" id="KW-0030">Aminoacyl-tRNA synthetase</keyword>
<comment type="caution">
    <text evidence="10">The sequence shown here is derived from an EMBL/GenBank/DDBJ whole genome shotgun (WGS) entry which is preliminary data.</text>
</comment>
<keyword evidence="2" id="KW-0436">Ligase</keyword>
<evidence type="ECO:0000313" key="11">
    <source>
        <dbReference type="Proteomes" id="UP001151295"/>
    </source>
</evidence>
<dbReference type="PRINTS" id="PR00982">
    <property type="entry name" value="TRNASYNTHLYS"/>
</dbReference>
<dbReference type="NCBIfam" id="TIGR00499">
    <property type="entry name" value="lysS_bact"/>
    <property type="match status" value="1"/>
</dbReference>
<dbReference type="SUPFAM" id="SSF50249">
    <property type="entry name" value="Nucleic acid-binding proteins"/>
    <property type="match status" value="1"/>
</dbReference>
<evidence type="ECO:0000256" key="1">
    <source>
        <dbReference type="ARBA" id="ARBA00013166"/>
    </source>
</evidence>
<keyword evidence="3" id="KW-0547">Nucleotide-binding</keyword>
<dbReference type="Pfam" id="PF00152">
    <property type="entry name" value="tRNA-synt_2"/>
    <property type="match status" value="1"/>
</dbReference>
<dbReference type="PROSITE" id="PS50862">
    <property type="entry name" value="AA_TRNA_LIGASE_II"/>
    <property type="match status" value="1"/>
</dbReference>
<dbReference type="InterPro" id="IPR004364">
    <property type="entry name" value="Aa-tRNA-synt_II"/>
</dbReference>
<evidence type="ECO:0000259" key="9">
    <source>
        <dbReference type="PROSITE" id="PS50862"/>
    </source>
</evidence>
<dbReference type="InterPro" id="IPR045864">
    <property type="entry name" value="aa-tRNA-synth_II/BPL/LPL"/>
</dbReference>
<dbReference type="InterPro" id="IPR012340">
    <property type="entry name" value="NA-bd_OB-fold"/>
</dbReference>
<dbReference type="InterPro" id="IPR044136">
    <property type="entry name" value="Lys-tRNA-ligase_II_N"/>
</dbReference>
<dbReference type="InterPro" id="IPR006195">
    <property type="entry name" value="aa-tRNA-synth_II"/>
</dbReference>
<dbReference type="InterPro" id="IPR004365">
    <property type="entry name" value="NA-bd_OB_tRNA"/>
</dbReference>
<evidence type="ECO:0000256" key="3">
    <source>
        <dbReference type="ARBA" id="ARBA00022741"/>
    </source>
</evidence>
<dbReference type="EMBL" id="JANBQD010000050">
    <property type="protein sequence ID" value="KAJ1990489.1"/>
    <property type="molecule type" value="Genomic_DNA"/>
</dbReference>
<evidence type="ECO:0000256" key="4">
    <source>
        <dbReference type="ARBA" id="ARBA00022840"/>
    </source>
</evidence>